<dbReference type="SUPFAM" id="SSF46689">
    <property type="entry name" value="Homeodomain-like"/>
    <property type="match status" value="2"/>
</dbReference>
<proteinExistence type="predicted"/>
<dbReference type="PRINTS" id="PR00032">
    <property type="entry name" value="HTHARAC"/>
</dbReference>
<dbReference type="InterPro" id="IPR020449">
    <property type="entry name" value="Tscrpt_reg_AraC-type_HTH"/>
</dbReference>
<dbReference type="EMBL" id="CP021416">
    <property type="protein sequence ID" value="ARU49268.1"/>
    <property type="molecule type" value="Genomic_DNA"/>
</dbReference>
<dbReference type="InterPro" id="IPR050908">
    <property type="entry name" value="SmbC-like"/>
</dbReference>
<dbReference type="Gene3D" id="3.20.80.10">
    <property type="entry name" value="Regulatory factor, effector binding domain"/>
    <property type="match status" value="1"/>
</dbReference>
<keyword evidence="1" id="KW-0805">Transcription regulation</keyword>
<organism evidence="5 6">
    <name type="scientific">Sulfurospirillum diekertiae</name>
    <dbReference type="NCBI Taxonomy" id="1854492"/>
    <lineage>
        <taxon>Bacteria</taxon>
        <taxon>Pseudomonadati</taxon>
        <taxon>Campylobacterota</taxon>
        <taxon>Epsilonproteobacteria</taxon>
        <taxon>Campylobacterales</taxon>
        <taxon>Sulfurospirillaceae</taxon>
        <taxon>Sulfurospirillum</taxon>
    </lineage>
</organism>
<reference evidence="6" key="1">
    <citation type="submission" date="2017-05" db="EMBL/GenBank/DDBJ databases">
        <title>Dechlorination kinetics govern the competition between two new strains of the genus Sulfurospirillum.</title>
        <authorList>
            <person name="Buttet G.F."/>
            <person name="Murray A.M."/>
            <person name="Goris T."/>
            <person name="Burion M."/>
            <person name="Lin B."/>
            <person name="Rolle M."/>
            <person name="Maillard J."/>
        </authorList>
    </citation>
    <scope>NUCLEOTIDE SEQUENCE [LARGE SCALE GENOMIC DNA]</scope>
    <source>
        <strain evidence="6">SL2-1</strain>
    </source>
</reference>
<name>A0A1Y0HME6_9BACT</name>
<dbReference type="KEGG" id="suls:Sdiek1_2109"/>
<dbReference type="SUPFAM" id="SSF55136">
    <property type="entry name" value="Probable bacterial effector-binding domain"/>
    <property type="match status" value="1"/>
</dbReference>
<dbReference type="GO" id="GO:0043565">
    <property type="term" value="F:sequence-specific DNA binding"/>
    <property type="evidence" value="ECO:0007669"/>
    <property type="project" value="InterPro"/>
</dbReference>
<dbReference type="InterPro" id="IPR029442">
    <property type="entry name" value="GyrI-like"/>
</dbReference>
<dbReference type="Gene3D" id="1.10.10.60">
    <property type="entry name" value="Homeodomain-like"/>
    <property type="match status" value="2"/>
</dbReference>
<dbReference type="InterPro" id="IPR010499">
    <property type="entry name" value="AraC_E-bd"/>
</dbReference>
<dbReference type="InterPro" id="IPR018060">
    <property type="entry name" value="HTH_AraC"/>
</dbReference>
<dbReference type="Pfam" id="PF12833">
    <property type="entry name" value="HTH_18"/>
    <property type="match status" value="1"/>
</dbReference>
<gene>
    <name evidence="5" type="ORF">Sdiek1_2109</name>
</gene>
<dbReference type="SMART" id="SM00342">
    <property type="entry name" value="HTH_ARAC"/>
    <property type="match status" value="1"/>
</dbReference>
<evidence type="ECO:0000256" key="1">
    <source>
        <dbReference type="ARBA" id="ARBA00023015"/>
    </source>
</evidence>
<dbReference type="SMART" id="SM00871">
    <property type="entry name" value="AraC_E_bind"/>
    <property type="match status" value="1"/>
</dbReference>
<protein>
    <submittedName>
        <fullName evidence="5">Transposon Tn10 TetD protein</fullName>
    </submittedName>
</protein>
<feature type="domain" description="HTH araC/xylS-type" evidence="4">
    <location>
        <begin position="31"/>
        <end position="130"/>
    </location>
</feature>
<dbReference type="Pfam" id="PF06445">
    <property type="entry name" value="GyrI-like"/>
    <property type="match status" value="1"/>
</dbReference>
<evidence type="ECO:0000256" key="2">
    <source>
        <dbReference type="ARBA" id="ARBA00023125"/>
    </source>
</evidence>
<accession>A0A1Y0HME6</accession>
<dbReference type="InterPro" id="IPR011256">
    <property type="entry name" value="Reg_factor_effector_dom_sf"/>
</dbReference>
<evidence type="ECO:0000313" key="6">
    <source>
        <dbReference type="Proteomes" id="UP000196005"/>
    </source>
</evidence>
<dbReference type="Proteomes" id="UP000196005">
    <property type="component" value="Chromosome"/>
</dbReference>
<dbReference type="PANTHER" id="PTHR40055:SF1">
    <property type="entry name" value="TRANSCRIPTIONAL REGULATOR YGIV-RELATED"/>
    <property type="match status" value="1"/>
</dbReference>
<dbReference type="InterPro" id="IPR009057">
    <property type="entry name" value="Homeodomain-like_sf"/>
</dbReference>
<keyword evidence="2" id="KW-0238">DNA-binding</keyword>
<evidence type="ECO:0000256" key="3">
    <source>
        <dbReference type="ARBA" id="ARBA00023163"/>
    </source>
</evidence>
<dbReference type="PANTHER" id="PTHR40055">
    <property type="entry name" value="TRANSCRIPTIONAL REGULATOR YGIV-RELATED"/>
    <property type="match status" value="1"/>
</dbReference>
<dbReference type="AlphaFoldDB" id="A0A1Y0HME6"/>
<keyword evidence="3" id="KW-0804">Transcription</keyword>
<sequence>MKRGISFVHLCYNCFMKQKQMTKNDHIERVNEVLFYIHGDIAKNFGVEELSSLVAMSPFHFNRIFKEVTGESLHAYIKRVKLEHAANLLLFNPDATITHIMHEVGFVSNASFSQAFKENFGVTPTKWREVDIANENRDYTFVDKPLHVKIGTMPSFDVAYVRHKGYDRSIKMAWLKLQEWALRQGIDFSEQTMIGLHHSNPRFVESSLCHYVACLELPLGKKYYRSAEVGVMRIPQTFCAVFSLQGVYGDLKKFMDVIYHEWLPKSDYEKASLPSFAVYRENHFINANETFDLDFCIPVRFK</sequence>
<dbReference type="PROSITE" id="PS01124">
    <property type="entry name" value="HTH_ARAC_FAMILY_2"/>
    <property type="match status" value="1"/>
</dbReference>
<dbReference type="GO" id="GO:0003700">
    <property type="term" value="F:DNA-binding transcription factor activity"/>
    <property type="evidence" value="ECO:0007669"/>
    <property type="project" value="InterPro"/>
</dbReference>
<evidence type="ECO:0000259" key="4">
    <source>
        <dbReference type="PROSITE" id="PS01124"/>
    </source>
</evidence>
<evidence type="ECO:0000313" key="5">
    <source>
        <dbReference type="EMBL" id="ARU49268.1"/>
    </source>
</evidence>
<keyword evidence="6" id="KW-1185">Reference proteome</keyword>